<dbReference type="PANTHER" id="PTHR42716:SF2">
    <property type="entry name" value="L-ASPARTATE OXIDASE, CHLOROPLASTIC"/>
    <property type="match status" value="1"/>
</dbReference>
<evidence type="ECO:0000313" key="20">
    <source>
        <dbReference type="EMBL" id="GAB54451.1"/>
    </source>
</evidence>
<evidence type="ECO:0000256" key="8">
    <source>
        <dbReference type="ARBA" id="ARBA00022630"/>
    </source>
</evidence>
<feature type="coiled-coil region" evidence="17">
    <location>
        <begin position="494"/>
        <end position="521"/>
    </location>
</feature>
<dbReference type="FunFam" id="1.20.58.100:FF:000002">
    <property type="entry name" value="L-aspartate oxidase"/>
    <property type="match status" value="1"/>
</dbReference>
<evidence type="ECO:0000256" key="2">
    <source>
        <dbReference type="ARBA" id="ARBA00004496"/>
    </source>
</evidence>
<dbReference type="GO" id="GO:0000166">
    <property type="term" value="F:nucleotide binding"/>
    <property type="evidence" value="ECO:0007669"/>
    <property type="project" value="UniProtKB-KW"/>
</dbReference>
<evidence type="ECO:0000256" key="4">
    <source>
        <dbReference type="ARBA" id="ARBA00008562"/>
    </source>
</evidence>
<evidence type="ECO:0000259" key="19">
    <source>
        <dbReference type="Pfam" id="PF02910"/>
    </source>
</evidence>
<dbReference type="GO" id="GO:0005737">
    <property type="term" value="C:cytoplasm"/>
    <property type="evidence" value="ECO:0007669"/>
    <property type="project" value="UniProtKB-SubCell"/>
</dbReference>
<dbReference type="SUPFAM" id="SSF56425">
    <property type="entry name" value="Succinate dehydrogenase/fumarate reductase flavoprotein, catalytic domain"/>
    <property type="match status" value="1"/>
</dbReference>
<dbReference type="InterPro" id="IPR037099">
    <property type="entry name" value="Fum_R/Succ_DH_flav-like_C_sf"/>
</dbReference>
<reference evidence="20 21" key="2">
    <citation type="journal article" date="2017" name="Antonie Van Leeuwenhoek">
        <title>Rhizobium rhizosphaerae sp. nov., a novel species isolated from rice rhizosphere.</title>
        <authorList>
            <person name="Zhao J.J."/>
            <person name="Zhang J."/>
            <person name="Zhang R.J."/>
            <person name="Zhang C.W."/>
            <person name="Yin H.Q."/>
            <person name="Zhang X.X."/>
        </authorList>
    </citation>
    <scope>NUCLEOTIDE SEQUENCE [LARGE SCALE GENOMIC DNA]</scope>
    <source>
        <strain evidence="20 21">ACAM 611</strain>
    </source>
</reference>
<gene>
    <name evidence="20" type="primary">nadB</name>
    <name evidence="20" type="ORF">GPUN_0303</name>
</gene>
<evidence type="ECO:0000256" key="3">
    <source>
        <dbReference type="ARBA" id="ARBA00004950"/>
    </source>
</evidence>
<dbReference type="Pfam" id="PF00890">
    <property type="entry name" value="FAD_binding_2"/>
    <property type="match status" value="1"/>
</dbReference>
<accession>H5T824</accession>
<feature type="domain" description="FAD-dependent oxidoreductase 2 FAD-binding" evidence="18">
    <location>
        <begin position="48"/>
        <end position="426"/>
    </location>
</feature>
<comment type="function">
    <text evidence="16">Catalyzes the oxidation of L-aspartate to iminoaspartate.</text>
</comment>
<feature type="domain" description="Fumarate reductase/succinate dehydrogenase flavoprotein-like C-terminal" evidence="19">
    <location>
        <begin position="482"/>
        <end position="562"/>
    </location>
</feature>
<feature type="active site" description="Proton acceptor" evidence="15">
    <location>
        <position position="324"/>
    </location>
</feature>
<comment type="pathway">
    <text evidence="3 16">Cofactor biosynthesis; NAD(+) biosynthesis; iminoaspartate from L-aspartate (oxidase route): step 1/1.</text>
</comment>
<comment type="subcellular location">
    <subcellularLocation>
        <location evidence="2 16">Cytoplasm</location>
    </subcellularLocation>
</comment>
<dbReference type="Proteomes" id="UP000053586">
    <property type="component" value="Unassembled WGS sequence"/>
</dbReference>
<dbReference type="AlphaFoldDB" id="H5T824"/>
<keyword evidence="21" id="KW-1185">Reference proteome</keyword>
<evidence type="ECO:0000256" key="16">
    <source>
        <dbReference type="RuleBase" id="RU362049"/>
    </source>
</evidence>
<keyword evidence="7" id="KW-0963">Cytoplasm</keyword>
<dbReference type="InterPro" id="IPR003953">
    <property type="entry name" value="FAD-dep_OxRdtase_2_FAD-bd"/>
</dbReference>
<dbReference type="GO" id="GO:0034628">
    <property type="term" value="P:'de novo' NAD+ biosynthetic process from L-aspartate"/>
    <property type="evidence" value="ECO:0007669"/>
    <property type="project" value="TreeGrafter"/>
</dbReference>
<evidence type="ECO:0000256" key="1">
    <source>
        <dbReference type="ARBA" id="ARBA00001974"/>
    </source>
</evidence>
<evidence type="ECO:0000256" key="17">
    <source>
        <dbReference type="SAM" id="Coils"/>
    </source>
</evidence>
<dbReference type="FunFam" id="3.90.700.10:FF:000002">
    <property type="entry name" value="L-aspartate oxidase"/>
    <property type="match status" value="1"/>
</dbReference>
<proteinExistence type="inferred from homology"/>
<evidence type="ECO:0000313" key="21">
    <source>
        <dbReference type="Proteomes" id="UP000053586"/>
    </source>
</evidence>
<evidence type="ECO:0000256" key="15">
    <source>
        <dbReference type="PIRSR" id="PIRSR000171-1"/>
    </source>
</evidence>
<keyword evidence="10" id="KW-0547">Nucleotide-binding</keyword>
<evidence type="ECO:0000256" key="10">
    <source>
        <dbReference type="ARBA" id="ARBA00022741"/>
    </source>
</evidence>
<evidence type="ECO:0000256" key="11">
    <source>
        <dbReference type="ARBA" id="ARBA00022827"/>
    </source>
</evidence>
<dbReference type="Pfam" id="PF02910">
    <property type="entry name" value="Succ_DH_flav_C"/>
    <property type="match status" value="1"/>
</dbReference>
<evidence type="ECO:0000259" key="18">
    <source>
        <dbReference type="Pfam" id="PF00890"/>
    </source>
</evidence>
<comment type="similarity">
    <text evidence="4 16">Belongs to the FAD-dependent oxidoreductase 2 family. NadB subfamily.</text>
</comment>
<keyword evidence="17" id="KW-0175">Coiled coil</keyword>
<evidence type="ECO:0000256" key="12">
    <source>
        <dbReference type="ARBA" id="ARBA00023002"/>
    </source>
</evidence>
<comment type="catalytic activity">
    <reaction evidence="13">
        <text>L-aspartate + O2 = iminosuccinate + H2O2</text>
        <dbReference type="Rhea" id="RHEA:25876"/>
        <dbReference type="ChEBI" id="CHEBI:15379"/>
        <dbReference type="ChEBI" id="CHEBI:16240"/>
        <dbReference type="ChEBI" id="CHEBI:29991"/>
        <dbReference type="ChEBI" id="CHEBI:77875"/>
        <dbReference type="EC" id="1.4.3.16"/>
    </reaction>
    <physiologicalReaction direction="left-to-right" evidence="13">
        <dbReference type="Rhea" id="RHEA:25877"/>
    </physiologicalReaction>
</comment>
<keyword evidence="8 16" id="KW-0285">Flavoprotein</keyword>
<dbReference type="InterPro" id="IPR015939">
    <property type="entry name" value="Fum_Rdtase/Succ_DH_flav-like_C"/>
</dbReference>
<reference evidence="20 21" key="1">
    <citation type="journal article" date="2012" name="J. Bacteriol.">
        <title>Genome sequence of proteorhodopsin-containing sea ice bacterium Glaciecola punicea ACAM 611T.</title>
        <authorList>
            <person name="Qin Q.-L."/>
            <person name="Xie B.-B."/>
            <person name="Shu Y.-L."/>
            <person name="Rong J.-C."/>
            <person name="Zhao D.-L."/>
            <person name="Zhang X.-Y."/>
            <person name="Chen X.-L."/>
            <person name="Zhou B.-C."/>
            <person name="Zhanga Y.-Z."/>
        </authorList>
    </citation>
    <scope>NUCLEOTIDE SEQUENCE [LARGE SCALE GENOMIC DNA]</scope>
    <source>
        <strain evidence="20 21">ACAM 611</strain>
    </source>
</reference>
<dbReference type="eggNOG" id="COG0029">
    <property type="taxonomic scope" value="Bacteria"/>
</dbReference>
<comment type="caution">
    <text evidence="20">The sequence shown here is derived from an EMBL/GenBank/DDBJ whole genome shotgun (WGS) entry which is preliminary data.</text>
</comment>
<dbReference type="EC" id="1.4.3.16" evidence="5 14"/>
<protein>
    <recommendedName>
        <fullName evidence="6 14">L-aspartate oxidase</fullName>
        <ecNumber evidence="5 14">1.4.3.16</ecNumber>
    </recommendedName>
</protein>
<dbReference type="NCBIfam" id="NF006567">
    <property type="entry name" value="PRK09077.1"/>
    <property type="match status" value="1"/>
</dbReference>
<evidence type="ECO:0000256" key="13">
    <source>
        <dbReference type="ARBA" id="ARBA00048305"/>
    </source>
</evidence>
<dbReference type="SUPFAM" id="SSF51905">
    <property type="entry name" value="FAD/NAD(P)-binding domain"/>
    <property type="match status" value="1"/>
</dbReference>
<dbReference type="EMBL" id="BAET01000004">
    <property type="protein sequence ID" value="GAB54451.1"/>
    <property type="molecule type" value="Genomic_DNA"/>
</dbReference>
<keyword evidence="9 16" id="KW-0662">Pyridine nucleotide biosynthesis</keyword>
<dbReference type="RefSeq" id="WP_006002694.1">
    <property type="nucleotide sequence ID" value="NZ_BAET01000004.1"/>
</dbReference>
<dbReference type="Gene3D" id="1.20.58.100">
    <property type="entry name" value="Fumarate reductase/succinate dehydrogenase flavoprotein-like, C-terminal domain"/>
    <property type="match status" value="1"/>
</dbReference>
<dbReference type="GO" id="GO:0008734">
    <property type="term" value="F:L-aspartate oxidase activity"/>
    <property type="evidence" value="ECO:0007669"/>
    <property type="project" value="UniProtKB-UniRule"/>
</dbReference>
<name>H5T824_9ALTE</name>
<evidence type="ECO:0000256" key="7">
    <source>
        <dbReference type="ARBA" id="ARBA00022490"/>
    </source>
</evidence>
<dbReference type="STRING" id="56804.BAE46_10590"/>
<sequence length="578" mass="63614">MQAPTAVPTATSEPAMSAQTAILEADSPEISVAKVTSLPEAQAEHSCDLLVIGSGAAGLSLALNIADHCNVIVLSKSDIDEGSTRYAQGGIAAVFDDNDSIESHIQDTLKAGAGICDEEVVRFTAQNAKQSMQWLIGEGVPFDQELDANGDTRFHLTREGGHSHRRILHAADATGAAVQSTLSERVKNHPNIQLFERYNAIDLIKTSKSDNHCVGAYVWNRNAEKVESIRATFVALASGGGSKVYQYTSNPDVSSGDGIAMAWRAGCNIGNMEFNQFHPTCLYHPDAGNFLISEALRGEGAYLCHGDGTRFMQQFDERGDLAPRDIVARAIDFEMKRLGEDCMYLNISHKPSEFIIKHFPNIYKKCRSLGIDITRQPIPVVPAAHYSCGGVVTDLDARTNLNNVYAIGEVAYTGLHGANRMASNSLLECVVFAHACARHLIASGQLGHSKQQSANANAIIELWDESRVIDSDEAVIIQHNWHELRLFMWDYVGIVRSNKRLERAARRINLLKQEVDEYYSNFKVSNNMLELRNLLCVAQLIVICAIKRKESRGLHYNLDYPELLENSGPTIINKDMSL</sequence>
<evidence type="ECO:0000256" key="6">
    <source>
        <dbReference type="ARBA" id="ARBA00021901"/>
    </source>
</evidence>
<dbReference type="Gene3D" id="3.50.50.60">
    <property type="entry name" value="FAD/NAD(P)-binding domain"/>
    <property type="match status" value="1"/>
</dbReference>
<dbReference type="PANTHER" id="PTHR42716">
    <property type="entry name" value="L-ASPARTATE OXIDASE"/>
    <property type="match status" value="1"/>
</dbReference>
<organism evidence="20 21">
    <name type="scientific">Glaciecola punicea ACAM 611</name>
    <dbReference type="NCBI Taxonomy" id="1121923"/>
    <lineage>
        <taxon>Bacteria</taxon>
        <taxon>Pseudomonadati</taxon>
        <taxon>Pseudomonadota</taxon>
        <taxon>Gammaproteobacteria</taxon>
        <taxon>Alteromonadales</taxon>
        <taxon>Alteromonadaceae</taxon>
        <taxon>Glaciecola</taxon>
    </lineage>
</organism>
<dbReference type="InterPro" id="IPR036188">
    <property type="entry name" value="FAD/NAD-bd_sf"/>
</dbReference>
<dbReference type="PRINTS" id="PR00368">
    <property type="entry name" value="FADPNR"/>
</dbReference>
<dbReference type="Gene3D" id="3.90.700.10">
    <property type="entry name" value="Succinate dehydrogenase/fumarate reductase flavoprotein, catalytic domain"/>
    <property type="match status" value="1"/>
</dbReference>
<keyword evidence="12 16" id="KW-0560">Oxidoreductase</keyword>
<evidence type="ECO:0000256" key="9">
    <source>
        <dbReference type="ARBA" id="ARBA00022642"/>
    </source>
</evidence>
<dbReference type="FunFam" id="3.50.50.60:FF:000060">
    <property type="entry name" value="L-aspartate oxidase"/>
    <property type="match status" value="1"/>
</dbReference>
<dbReference type="SUPFAM" id="SSF46977">
    <property type="entry name" value="Succinate dehydrogenase/fumarate reductase flavoprotein C-terminal domain"/>
    <property type="match status" value="1"/>
</dbReference>
<keyword evidence="11 16" id="KW-0274">FAD</keyword>
<dbReference type="InterPro" id="IPR005288">
    <property type="entry name" value="NadB"/>
</dbReference>
<dbReference type="PIRSF" id="PIRSF000171">
    <property type="entry name" value="SDHA_APRA_LASPO"/>
    <property type="match status" value="1"/>
</dbReference>
<evidence type="ECO:0000256" key="14">
    <source>
        <dbReference type="NCBIfam" id="TIGR00551"/>
    </source>
</evidence>
<comment type="cofactor">
    <cofactor evidence="1 16">
        <name>FAD</name>
        <dbReference type="ChEBI" id="CHEBI:57692"/>
    </cofactor>
</comment>
<evidence type="ECO:0000256" key="5">
    <source>
        <dbReference type="ARBA" id="ARBA00012173"/>
    </source>
</evidence>
<dbReference type="UniPathway" id="UPA00253">
    <property type="reaction ID" value="UER00326"/>
</dbReference>
<dbReference type="InterPro" id="IPR027477">
    <property type="entry name" value="Succ_DH/fumarate_Rdtase_cat_sf"/>
</dbReference>
<dbReference type="NCBIfam" id="TIGR00551">
    <property type="entry name" value="nadB"/>
    <property type="match status" value="1"/>
</dbReference>